<evidence type="ECO:0000256" key="2">
    <source>
        <dbReference type="ARBA" id="ARBA00022730"/>
    </source>
</evidence>
<dbReference type="SUPFAM" id="SSF55653">
    <property type="entry name" value="Ribosomal protein L9 C-domain"/>
    <property type="match status" value="1"/>
</dbReference>
<keyword evidence="2 7" id="KW-0699">rRNA-binding</keyword>
<dbReference type="PANTHER" id="PTHR21368">
    <property type="entry name" value="50S RIBOSOMAL PROTEIN L9"/>
    <property type="match status" value="1"/>
</dbReference>
<gene>
    <name evidence="7" type="primary">rplI</name>
    <name evidence="10" type="ORF">VF00_C0002G0208</name>
</gene>
<evidence type="ECO:0000256" key="1">
    <source>
        <dbReference type="ARBA" id="ARBA00010605"/>
    </source>
</evidence>
<feature type="domain" description="Ribosomal protein L9" evidence="8">
    <location>
        <begin position="1"/>
        <end position="46"/>
    </location>
</feature>
<dbReference type="SUPFAM" id="SSF55658">
    <property type="entry name" value="L9 N-domain-like"/>
    <property type="match status" value="1"/>
</dbReference>
<comment type="function">
    <text evidence="7">Binds to the 23S rRNA.</text>
</comment>
<dbReference type="GO" id="GO:0003735">
    <property type="term" value="F:structural constituent of ribosome"/>
    <property type="evidence" value="ECO:0007669"/>
    <property type="project" value="InterPro"/>
</dbReference>
<evidence type="ECO:0000259" key="8">
    <source>
        <dbReference type="Pfam" id="PF01281"/>
    </source>
</evidence>
<dbReference type="InterPro" id="IPR036791">
    <property type="entry name" value="Ribosomal_bL9_C_sf"/>
</dbReference>
<dbReference type="EMBL" id="LCRB01000002">
    <property type="protein sequence ID" value="KKW26883.1"/>
    <property type="molecule type" value="Genomic_DNA"/>
</dbReference>
<reference evidence="10 11" key="1">
    <citation type="journal article" date="2015" name="Nature">
        <title>rRNA introns, odd ribosomes, and small enigmatic genomes across a large radiation of phyla.</title>
        <authorList>
            <person name="Brown C.T."/>
            <person name="Hug L.A."/>
            <person name="Thomas B.C."/>
            <person name="Sharon I."/>
            <person name="Castelle C.J."/>
            <person name="Singh A."/>
            <person name="Wilkins M.J."/>
            <person name="Williams K.H."/>
            <person name="Banfield J.F."/>
        </authorList>
    </citation>
    <scope>NUCLEOTIDE SEQUENCE [LARGE SCALE GENOMIC DNA]</scope>
</reference>
<proteinExistence type="inferred from homology"/>
<dbReference type="PATRIC" id="fig|1620414.3.peg.445"/>
<dbReference type="Proteomes" id="UP000034913">
    <property type="component" value="Unassembled WGS sequence"/>
</dbReference>
<keyword evidence="5 7" id="KW-0687">Ribonucleoprotein</keyword>
<evidence type="ECO:0000256" key="6">
    <source>
        <dbReference type="ARBA" id="ARBA00035292"/>
    </source>
</evidence>
<dbReference type="InterPro" id="IPR009027">
    <property type="entry name" value="Ribosomal_bL9/RNase_H1_N"/>
</dbReference>
<keyword evidence="4 7" id="KW-0689">Ribosomal protein</keyword>
<evidence type="ECO:0000313" key="10">
    <source>
        <dbReference type="EMBL" id="KKW26883.1"/>
    </source>
</evidence>
<dbReference type="Pfam" id="PF01281">
    <property type="entry name" value="Ribosomal_L9_N"/>
    <property type="match status" value="1"/>
</dbReference>
<dbReference type="InterPro" id="IPR000244">
    <property type="entry name" value="Ribosomal_bL9"/>
</dbReference>
<name>A0A0G1X6U4_UNCK3</name>
<feature type="domain" description="Large ribosomal subunit protein bL9 C-terminal" evidence="9">
    <location>
        <begin position="64"/>
        <end position="142"/>
    </location>
</feature>
<evidence type="ECO:0000313" key="11">
    <source>
        <dbReference type="Proteomes" id="UP000034913"/>
    </source>
</evidence>
<dbReference type="InterPro" id="IPR020594">
    <property type="entry name" value="Ribosomal_bL9_bac/chp"/>
</dbReference>
<dbReference type="InterPro" id="IPR020070">
    <property type="entry name" value="Ribosomal_bL9_N"/>
</dbReference>
<dbReference type="GO" id="GO:0006412">
    <property type="term" value="P:translation"/>
    <property type="evidence" value="ECO:0007669"/>
    <property type="project" value="UniProtKB-UniRule"/>
</dbReference>
<evidence type="ECO:0000256" key="3">
    <source>
        <dbReference type="ARBA" id="ARBA00022884"/>
    </source>
</evidence>
<dbReference type="GO" id="GO:1990904">
    <property type="term" value="C:ribonucleoprotein complex"/>
    <property type="evidence" value="ECO:0007669"/>
    <property type="project" value="UniProtKB-KW"/>
</dbReference>
<dbReference type="Gene3D" id="3.10.430.100">
    <property type="entry name" value="Ribosomal protein L9, C-terminal domain"/>
    <property type="match status" value="1"/>
</dbReference>
<dbReference type="GO" id="GO:0019843">
    <property type="term" value="F:rRNA binding"/>
    <property type="evidence" value="ECO:0007669"/>
    <property type="project" value="UniProtKB-UniRule"/>
</dbReference>
<dbReference type="InterPro" id="IPR036935">
    <property type="entry name" value="Ribosomal_bL9_N_sf"/>
</dbReference>
<organism evidence="10 11">
    <name type="scientific">candidate division Kazan bacterium GW2011_GWB1_52_7</name>
    <dbReference type="NCBI Taxonomy" id="1620414"/>
    <lineage>
        <taxon>Bacteria</taxon>
        <taxon>Bacteria division Kazan-3B-28</taxon>
    </lineage>
</organism>
<comment type="similarity">
    <text evidence="1 7">Belongs to the bacterial ribosomal protein bL9 family.</text>
</comment>
<dbReference type="AlphaFoldDB" id="A0A0G1X6U4"/>
<evidence type="ECO:0000256" key="4">
    <source>
        <dbReference type="ARBA" id="ARBA00022980"/>
    </source>
</evidence>
<accession>A0A0G1X6U4</accession>
<protein>
    <recommendedName>
        <fullName evidence="6 7">Large ribosomal subunit protein bL9</fullName>
    </recommendedName>
</protein>
<dbReference type="NCBIfam" id="TIGR00158">
    <property type="entry name" value="L9"/>
    <property type="match status" value="1"/>
</dbReference>
<dbReference type="GO" id="GO:0005840">
    <property type="term" value="C:ribosome"/>
    <property type="evidence" value="ECO:0007669"/>
    <property type="project" value="UniProtKB-KW"/>
</dbReference>
<keyword evidence="3 7" id="KW-0694">RNA-binding</keyword>
<dbReference type="Pfam" id="PF03948">
    <property type="entry name" value="Ribosomal_L9_C"/>
    <property type="match status" value="1"/>
</dbReference>
<comment type="caution">
    <text evidence="10">The sequence shown here is derived from an EMBL/GenBank/DDBJ whole genome shotgun (WGS) entry which is preliminary data.</text>
</comment>
<evidence type="ECO:0000256" key="5">
    <source>
        <dbReference type="ARBA" id="ARBA00023274"/>
    </source>
</evidence>
<evidence type="ECO:0000259" key="9">
    <source>
        <dbReference type="Pfam" id="PF03948"/>
    </source>
</evidence>
<dbReference type="HAMAP" id="MF_00503">
    <property type="entry name" value="Ribosomal_bL9"/>
    <property type="match status" value="1"/>
</dbReference>
<dbReference type="InterPro" id="IPR020069">
    <property type="entry name" value="Ribosomal_bL9_C"/>
</dbReference>
<sequence>MEVIFLQNVNGVAHKGDVKQISDGYARNFLLPNGLAEAATPGRVAAIKVEAEHKVAQRAERGAELQQLIEAWDGREITIEAKANKAGGLFAAITPEVVAKHLNGEIGAEQIVMPVPIKTVGEHTVKLRAGADAIAAMTVIVRPL</sequence>
<dbReference type="Gene3D" id="3.40.5.10">
    <property type="entry name" value="Ribosomal protein L9, N-terminal domain"/>
    <property type="match status" value="1"/>
</dbReference>
<evidence type="ECO:0000256" key="7">
    <source>
        <dbReference type="HAMAP-Rule" id="MF_00503"/>
    </source>
</evidence>